<evidence type="ECO:0000313" key="2">
    <source>
        <dbReference type="Proteomes" id="UP001631969"/>
    </source>
</evidence>
<organism evidence="1 2">
    <name type="scientific">Paenibacillus mesotrionivorans</name>
    <dbReference type="NCBI Taxonomy" id="3160968"/>
    <lineage>
        <taxon>Bacteria</taxon>
        <taxon>Bacillati</taxon>
        <taxon>Bacillota</taxon>
        <taxon>Bacilli</taxon>
        <taxon>Bacillales</taxon>
        <taxon>Paenibacillaceae</taxon>
        <taxon>Paenibacillus</taxon>
    </lineage>
</organism>
<reference evidence="1" key="1">
    <citation type="submission" date="2024-12" db="EMBL/GenBank/DDBJ databases">
        <authorList>
            <person name="Wu N."/>
        </authorList>
    </citation>
    <scope>NUCLEOTIDE SEQUENCE</scope>
    <source>
        <strain evidence="1">P15</strain>
    </source>
</reference>
<dbReference type="Proteomes" id="UP001631969">
    <property type="component" value="Unassembled WGS sequence"/>
</dbReference>
<protein>
    <submittedName>
        <fullName evidence="1">Glycosyltransferase family 4 protein</fullName>
    </submittedName>
</protein>
<evidence type="ECO:0000313" key="1">
    <source>
        <dbReference type="EMBL" id="MFM9331793.1"/>
    </source>
</evidence>
<name>A0ACC7P492_9BACL</name>
<accession>A0ACC7P492</accession>
<comment type="caution">
    <text evidence="1">The sequence shown here is derived from an EMBL/GenBank/DDBJ whole genome shotgun (WGS) entry which is preliminary data.</text>
</comment>
<sequence>MNVAFYNHTSDVSGAEISLLLTARHLTDTTPVIFAPEGELLERAREADIAVEPVESYRARMSKNPLKLAAGMLGMLKSGFRFSRAVRKKQVHAIHANSLRAGMMASLFTWHHGLPVIWHVRDMPPGGLMGKAVNLLAWMSGSSVIGISEPVTQGFARKALAGRLHLIHNGVELKEMNEREKRHHRHNIREELSTPQKAKVAAIIGQITPWKRQEDAIEAASRLWENGHDVYLWIVGEAKFRQENIEYEIALRNRAEELGIAHRVRFTGFRKDVMEICAAADLLFLCSDNEPFGRVIIEAMSQGVPVVGTRAGGVPEIIEDGESGFLYETGHVEQLVHLAGRLLADDLQRVRMGRNAADRVKALFTIQRTAARVEEVYATLPAIQRQARALPAPAAPAGKGQKVAIVHDYLNQMGGAERVVGVLHRMYPDAPIFTTIVDRDKLLPELQDADIRTTWMQRIPGVNKRFKLFFWLYPFAVSSMNLKGYDVVISSSSAYGKGAPVDEGAVHICYCHTPMRFAWDFNSYMEAVKVPSLVRTAARMLVMPLRLWDKATSRKVTQIIANSTVVKGRIEEHYGKDALVIFPPVNVNRFQVEPESEDFFLIVSRLVSYKRIDLAVEACSYTGQKLVVIGDGPDRSRLEAIAGPSVTFLGRLPDEEVERYMKRCQALLFPGFEDFGITPLEANACGKPVIAFRKGGALDTVVPGLNGLFFDEQTIESLADVLRSFNSDQFDPAEIRQHAEAFEETRFIQELEQVVQDATGKRVVPVKFGTAESNA</sequence>
<keyword evidence="2" id="KW-1185">Reference proteome</keyword>
<gene>
    <name evidence="1" type="ORF">ACI1P1_26185</name>
</gene>
<proteinExistence type="predicted"/>
<dbReference type="EMBL" id="JBJURJ010000022">
    <property type="protein sequence ID" value="MFM9331793.1"/>
    <property type="molecule type" value="Genomic_DNA"/>
</dbReference>